<dbReference type="AlphaFoldDB" id="A0A3N1CYQ8"/>
<dbReference type="Proteomes" id="UP000272400">
    <property type="component" value="Unassembled WGS sequence"/>
</dbReference>
<keyword evidence="2" id="KW-1185">Reference proteome</keyword>
<dbReference type="OrthoDB" id="3466308at2"/>
<protein>
    <submittedName>
        <fullName evidence="1">Uncharacterized protein</fullName>
    </submittedName>
</protein>
<dbReference type="EMBL" id="RJKE01000001">
    <property type="protein sequence ID" value="ROO85918.1"/>
    <property type="molecule type" value="Genomic_DNA"/>
</dbReference>
<evidence type="ECO:0000313" key="2">
    <source>
        <dbReference type="Proteomes" id="UP000272400"/>
    </source>
</evidence>
<proteinExistence type="predicted"/>
<evidence type="ECO:0000313" key="1">
    <source>
        <dbReference type="EMBL" id="ROO85918.1"/>
    </source>
</evidence>
<organism evidence="1 2">
    <name type="scientific">Actinocorallia herbida</name>
    <dbReference type="NCBI Taxonomy" id="58109"/>
    <lineage>
        <taxon>Bacteria</taxon>
        <taxon>Bacillati</taxon>
        <taxon>Actinomycetota</taxon>
        <taxon>Actinomycetes</taxon>
        <taxon>Streptosporangiales</taxon>
        <taxon>Thermomonosporaceae</taxon>
        <taxon>Actinocorallia</taxon>
    </lineage>
</organism>
<comment type="caution">
    <text evidence="1">The sequence shown here is derived from an EMBL/GenBank/DDBJ whole genome shotgun (WGS) entry which is preliminary data.</text>
</comment>
<dbReference type="RefSeq" id="WP_123665368.1">
    <property type="nucleotide sequence ID" value="NZ_RJKE01000001.1"/>
</dbReference>
<sequence length="242" mass="26310">MTSALALNLLSSLLAFLIGAATREVYQRRKALGPARRVWRWRGSETVVVQSDGPGSGTPLPTLYQGDAAASDAVARYLRDGLHVPSVRTIRASEFSRCRDEQCDLVVVGGPNANELYLALDELVEFPYEFALYPDRADLIRRSDGMLLRQEVEQGRTVRDFACISLMASPYAPGRGLVVLAGCGTWGTLAASRLVTDPGIARLAALRPSAPAFTVVIEIEIIDGLATHARFVDQLAWTPRTP</sequence>
<gene>
    <name evidence="1" type="ORF">EDD29_3472</name>
</gene>
<accession>A0A3N1CYQ8</accession>
<reference evidence="1 2" key="1">
    <citation type="submission" date="2018-11" db="EMBL/GenBank/DDBJ databases">
        <title>Sequencing the genomes of 1000 actinobacteria strains.</title>
        <authorList>
            <person name="Klenk H.-P."/>
        </authorList>
    </citation>
    <scope>NUCLEOTIDE SEQUENCE [LARGE SCALE GENOMIC DNA]</scope>
    <source>
        <strain evidence="1 2">DSM 44254</strain>
    </source>
</reference>
<name>A0A3N1CYQ8_9ACTN</name>